<feature type="signal peptide" evidence="1">
    <location>
        <begin position="1"/>
        <end position="25"/>
    </location>
</feature>
<organism evidence="2 3">
    <name type="scientific">Gemmatimonas groenlandica</name>
    <dbReference type="NCBI Taxonomy" id="2732249"/>
    <lineage>
        <taxon>Bacteria</taxon>
        <taxon>Pseudomonadati</taxon>
        <taxon>Gemmatimonadota</taxon>
        <taxon>Gemmatimonadia</taxon>
        <taxon>Gemmatimonadales</taxon>
        <taxon>Gemmatimonadaceae</taxon>
        <taxon>Gemmatimonas</taxon>
    </lineage>
</organism>
<dbReference type="Proteomes" id="UP000500938">
    <property type="component" value="Chromosome"/>
</dbReference>
<reference evidence="2 3" key="1">
    <citation type="submission" date="2020-05" db="EMBL/GenBank/DDBJ databases">
        <title>Complete genome sequence of Gemmatimonas greenlandica TET16.</title>
        <authorList>
            <person name="Zeng Y."/>
        </authorList>
    </citation>
    <scope>NUCLEOTIDE SEQUENCE [LARGE SCALE GENOMIC DNA]</scope>
    <source>
        <strain evidence="2 3">TET16</strain>
    </source>
</reference>
<proteinExistence type="predicted"/>
<protein>
    <recommendedName>
        <fullName evidence="4">Outer membrane lipoprotein-sorting protein</fullName>
    </recommendedName>
</protein>
<keyword evidence="1" id="KW-0732">Signal</keyword>
<dbReference type="Gene3D" id="2.50.20.10">
    <property type="entry name" value="Lipoprotein localisation LolA/LolB/LppX"/>
    <property type="match status" value="1"/>
</dbReference>
<dbReference type="AlphaFoldDB" id="A0A6M4IKU6"/>
<feature type="chain" id="PRO_5027063313" description="Outer membrane lipoprotein-sorting protein" evidence="1">
    <location>
        <begin position="26"/>
        <end position="251"/>
    </location>
</feature>
<evidence type="ECO:0008006" key="4">
    <source>
        <dbReference type="Google" id="ProtNLM"/>
    </source>
</evidence>
<dbReference type="KEGG" id="ggr:HKW67_09100"/>
<sequence>MKTVRSFAVAAAALVLSSASLSAQAVPSATEVLAKYVAAIGGKDAIMKITSLKQTSTMQVPAVGLTAEVEAYQAAPNKMATKSTIPGVGEMLQGTNGVVAWDANPMQGPRLLADKELAQTLEGADFYGNMLYPVDRFSKLENLGVADFNGEKSYKIKLVRKDSGRETTQYFSVATGLIVGAETVQESQMGTMQVSSTLSDYKEFGGVKFPTKTEVNMGANKLIMTITNVVINGAPAAAFEIPDAVKPLIKK</sequence>
<evidence type="ECO:0000256" key="1">
    <source>
        <dbReference type="SAM" id="SignalP"/>
    </source>
</evidence>
<keyword evidence="3" id="KW-1185">Reference proteome</keyword>
<accession>A0A6M4IKU6</accession>
<dbReference type="EMBL" id="CP053085">
    <property type="protein sequence ID" value="QJR35654.1"/>
    <property type="molecule type" value="Genomic_DNA"/>
</dbReference>
<dbReference type="RefSeq" id="WP_171225085.1">
    <property type="nucleotide sequence ID" value="NZ_CP053085.1"/>
</dbReference>
<name>A0A6M4IKU6_9BACT</name>
<evidence type="ECO:0000313" key="3">
    <source>
        <dbReference type="Proteomes" id="UP000500938"/>
    </source>
</evidence>
<gene>
    <name evidence="2" type="ORF">HKW67_09100</name>
</gene>
<evidence type="ECO:0000313" key="2">
    <source>
        <dbReference type="EMBL" id="QJR35654.1"/>
    </source>
</evidence>